<dbReference type="Proteomes" id="UP000185924">
    <property type="component" value="Unassembled WGS sequence"/>
</dbReference>
<keyword evidence="1" id="KW-0436">Ligase</keyword>
<dbReference type="Gene3D" id="3.90.1140.10">
    <property type="entry name" value="Cyclic phosphodiesterase"/>
    <property type="match status" value="1"/>
</dbReference>
<proteinExistence type="predicted"/>
<evidence type="ECO:0000313" key="2">
    <source>
        <dbReference type="Proteomes" id="UP000185924"/>
    </source>
</evidence>
<dbReference type="GO" id="GO:0016874">
    <property type="term" value="F:ligase activity"/>
    <property type="evidence" value="ECO:0007669"/>
    <property type="project" value="UniProtKB-KW"/>
</dbReference>
<dbReference type="InterPro" id="IPR009097">
    <property type="entry name" value="Cyclic_Pdiesterase"/>
</dbReference>
<dbReference type="InterPro" id="IPR050580">
    <property type="entry name" value="2H_phosphoesterase_YjcG-like"/>
</dbReference>
<sequence length="183" mass="21009">MIAVTSLLDPSHSARVSELTELLDEKFGLNEVKMTPYPHLTLLTAEIPDMEEIQQYLAETSRETEPFTIRTTGLGVFPGEKPVIYIPVLRTAPLNQLHARLHRDISEMSSEMGIYYNPNMWLPHISLALGDTSPEVLGPVLTFLFNYNFNWEIRIDNLTILQKCGDYYLKEDEYTFGRKELTL</sequence>
<reference evidence="2" key="1">
    <citation type="submission" date="2017-01" db="EMBL/GenBank/DDBJ databases">
        <authorList>
            <person name="Varghese N."/>
            <person name="Submissions S."/>
        </authorList>
    </citation>
    <scope>NUCLEOTIDE SEQUENCE [LARGE SCALE GENOMIC DNA]</scope>
    <source>
        <strain evidence="2">DM9</strain>
    </source>
</reference>
<dbReference type="STRING" id="1077936.SAMN05421545_3453"/>
<dbReference type="PANTHER" id="PTHR40037">
    <property type="entry name" value="PHOSPHOESTERASE YJCG-RELATED"/>
    <property type="match status" value="1"/>
</dbReference>
<organism evidence="1 2">
    <name type="scientific">Pontibacter lucknowensis</name>
    <dbReference type="NCBI Taxonomy" id="1077936"/>
    <lineage>
        <taxon>Bacteria</taxon>
        <taxon>Pseudomonadati</taxon>
        <taxon>Bacteroidota</taxon>
        <taxon>Cytophagia</taxon>
        <taxon>Cytophagales</taxon>
        <taxon>Hymenobacteraceae</taxon>
        <taxon>Pontibacter</taxon>
    </lineage>
</organism>
<dbReference type="Pfam" id="PF13563">
    <property type="entry name" value="2_5_RNA_ligase2"/>
    <property type="match status" value="1"/>
</dbReference>
<dbReference type="EMBL" id="FTNM01000006">
    <property type="protein sequence ID" value="SIR40560.1"/>
    <property type="molecule type" value="Genomic_DNA"/>
</dbReference>
<name>A0A1N7AN31_9BACT</name>
<keyword evidence="2" id="KW-1185">Reference proteome</keyword>
<dbReference type="SUPFAM" id="SSF55144">
    <property type="entry name" value="LigT-like"/>
    <property type="match status" value="1"/>
</dbReference>
<dbReference type="OrthoDB" id="463286at2"/>
<dbReference type="AlphaFoldDB" id="A0A1N7AN31"/>
<evidence type="ECO:0000313" key="1">
    <source>
        <dbReference type="EMBL" id="SIR40560.1"/>
    </source>
</evidence>
<protein>
    <submittedName>
        <fullName evidence="1">2'-5' RNA ligase</fullName>
    </submittedName>
</protein>
<gene>
    <name evidence="1" type="ORF">SAMN05421545_3453</name>
</gene>
<dbReference type="RefSeq" id="WP_007661227.1">
    <property type="nucleotide sequence ID" value="NZ_FTNM01000006.1"/>
</dbReference>
<accession>A0A1N7AN31</accession>
<dbReference type="PANTHER" id="PTHR40037:SF1">
    <property type="entry name" value="PHOSPHOESTERASE SAOUHSC_00951-RELATED"/>
    <property type="match status" value="1"/>
</dbReference>